<feature type="transmembrane region" description="Helical" evidence="2">
    <location>
        <begin position="6"/>
        <end position="24"/>
    </location>
</feature>
<protein>
    <recommendedName>
        <fullName evidence="3">Prepilin type IV endopeptidase peptidase domain-containing protein</fullName>
    </recommendedName>
</protein>
<evidence type="ECO:0000313" key="5">
    <source>
        <dbReference type="Proteomes" id="UP000093309"/>
    </source>
</evidence>
<dbReference type="GO" id="GO:0004190">
    <property type="term" value="F:aspartic-type endopeptidase activity"/>
    <property type="evidence" value="ECO:0007669"/>
    <property type="project" value="InterPro"/>
</dbReference>
<reference evidence="5" key="1">
    <citation type="submission" date="2016-05" db="EMBL/GenBank/DDBJ databases">
        <title>Paenibacillus oryzae. sp. nov., isolated from the rice root.</title>
        <authorList>
            <person name="Zhang J."/>
            <person name="Zhang X."/>
        </authorList>
    </citation>
    <scope>NUCLEOTIDE SEQUENCE [LARGE SCALE GENOMIC DNA]</scope>
    <source>
        <strain evidence="5">KCTC13222</strain>
    </source>
</reference>
<comment type="caution">
    <text evidence="4">The sequence shown here is derived from an EMBL/GenBank/DDBJ whole genome shotgun (WGS) entry which is preliminary data.</text>
</comment>
<evidence type="ECO:0000256" key="1">
    <source>
        <dbReference type="ARBA" id="ARBA00005801"/>
    </source>
</evidence>
<dbReference type="Gene3D" id="1.20.120.1220">
    <property type="match status" value="1"/>
</dbReference>
<dbReference type="EMBL" id="LYPC01000020">
    <property type="protein sequence ID" value="OCT14284.1"/>
    <property type="molecule type" value="Genomic_DNA"/>
</dbReference>
<evidence type="ECO:0000259" key="3">
    <source>
        <dbReference type="Pfam" id="PF01478"/>
    </source>
</evidence>
<feature type="transmembrane region" description="Helical" evidence="2">
    <location>
        <begin position="62"/>
        <end position="95"/>
    </location>
</feature>
<dbReference type="Proteomes" id="UP000093309">
    <property type="component" value="Unassembled WGS sequence"/>
</dbReference>
<keyword evidence="5" id="KW-1185">Reference proteome</keyword>
<dbReference type="PANTHER" id="PTHR30487:SF0">
    <property type="entry name" value="PREPILIN LEADER PEPTIDASE_N-METHYLTRANSFERASE-RELATED"/>
    <property type="match status" value="1"/>
</dbReference>
<accession>A0A1C1A195</accession>
<evidence type="ECO:0000256" key="2">
    <source>
        <dbReference type="SAM" id="Phobius"/>
    </source>
</evidence>
<keyword evidence="2" id="KW-0812">Transmembrane</keyword>
<feature type="transmembrane region" description="Helical" evidence="2">
    <location>
        <begin position="31"/>
        <end position="50"/>
    </location>
</feature>
<dbReference type="OrthoDB" id="5508079at2"/>
<feature type="domain" description="Prepilin type IV endopeptidase peptidase" evidence="3">
    <location>
        <begin position="4"/>
        <end position="90"/>
    </location>
</feature>
<dbReference type="InterPro" id="IPR000045">
    <property type="entry name" value="Prepilin_IV_endopep_pep"/>
</dbReference>
<gene>
    <name evidence="4" type="ORF">A8709_26000</name>
</gene>
<dbReference type="Pfam" id="PF01478">
    <property type="entry name" value="Peptidase_A24"/>
    <property type="match status" value="1"/>
</dbReference>
<dbReference type="STRING" id="512399.A8709_26000"/>
<feature type="transmembrane region" description="Helical" evidence="2">
    <location>
        <begin position="133"/>
        <end position="150"/>
    </location>
</feature>
<name>A0A1C1A195_9BACL</name>
<comment type="similarity">
    <text evidence="1">Belongs to the peptidase A24 family.</text>
</comment>
<keyword evidence="2" id="KW-1133">Transmembrane helix</keyword>
<dbReference type="AlphaFoldDB" id="A0A1C1A195"/>
<dbReference type="GO" id="GO:0005886">
    <property type="term" value="C:plasma membrane"/>
    <property type="evidence" value="ECO:0007669"/>
    <property type="project" value="TreeGrafter"/>
</dbReference>
<evidence type="ECO:0000313" key="4">
    <source>
        <dbReference type="EMBL" id="OCT14284.1"/>
    </source>
</evidence>
<sequence length="152" mass="16790">MRFARLPNKLTMFGVLAGLLFHAVNEGWSGLVVAIIGALTGFLVVLILYLLGGLGAGDVKLFAAIGAMMGVLFVLQTLMYAILCAGFIGLIILLWKSQMKVTSHKLVRWLFTIVVQHNLETLVEIKDQKNIKFPFMYAVVPGVAITWYYSLL</sequence>
<dbReference type="PANTHER" id="PTHR30487">
    <property type="entry name" value="TYPE 4 PREPILIN-LIKE PROTEINS LEADER PEPTIDE-PROCESSING ENZYME"/>
    <property type="match status" value="1"/>
</dbReference>
<dbReference type="GO" id="GO:0006465">
    <property type="term" value="P:signal peptide processing"/>
    <property type="evidence" value="ECO:0007669"/>
    <property type="project" value="TreeGrafter"/>
</dbReference>
<dbReference type="InterPro" id="IPR050882">
    <property type="entry name" value="Prepilin_peptidase/N-MTase"/>
</dbReference>
<proteinExistence type="inferred from homology"/>
<organism evidence="4 5">
    <name type="scientific">Paenibacillus pectinilyticus</name>
    <dbReference type="NCBI Taxonomy" id="512399"/>
    <lineage>
        <taxon>Bacteria</taxon>
        <taxon>Bacillati</taxon>
        <taxon>Bacillota</taxon>
        <taxon>Bacilli</taxon>
        <taxon>Bacillales</taxon>
        <taxon>Paenibacillaceae</taxon>
        <taxon>Paenibacillus</taxon>
    </lineage>
</organism>
<keyword evidence="2" id="KW-0472">Membrane</keyword>